<protein>
    <recommendedName>
        <fullName evidence="3">Wadjet protein JetD C-terminal domain-containing protein</fullName>
    </recommendedName>
</protein>
<name>A0ABN2N782_9PSEU</name>
<gene>
    <name evidence="1" type="ORF">GCM10009836_40260</name>
</gene>
<keyword evidence="2" id="KW-1185">Reference proteome</keyword>
<proteinExistence type="predicted"/>
<accession>A0ABN2N782</accession>
<evidence type="ECO:0000313" key="2">
    <source>
        <dbReference type="Proteomes" id="UP001500449"/>
    </source>
</evidence>
<evidence type="ECO:0000313" key="1">
    <source>
        <dbReference type="EMBL" id="GAA1856049.1"/>
    </source>
</evidence>
<reference evidence="1 2" key="1">
    <citation type="journal article" date="2019" name="Int. J. Syst. Evol. Microbiol.">
        <title>The Global Catalogue of Microorganisms (GCM) 10K type strain sequencing project: providing services to taxonomists for standard genome sequencing and annotation.</title>
        <authorList>
            <consortium name="The Broad Institute Genomics Platform"/>
            <consortium name="The Broad Institute Genome Sequencing Center for Infectious Disease"/>
            <person name="Wu L."/>
            <person name="Ma J."/>
        </authorList>
    </citation>
    <scope>NUCLEOTIDE SEQUENCE [LARGE SCALE GENOMIC DNA]</scope>
    <source>
        <strain evidence="1 2">JCM 16009</strain>
    </source>
</reference>
<organism evidence="1 2">
    <name type="scientific">Pseudonocardia ailaonensis</name>
    <dbReference type="NCBI Taxonomy" id="367279"/>
    <lineage>
        <taxon>Bacteria</taxon>
        <taxon>Bacillati</taxon>
        <taxon>Actinomycetota</taxon>
        <taxon>Actinomycetes</taxon>
        <taxon>Pseudonocardiales</taxon>
        <taxon>Pseudonocardiaceae</taxon>
        <taxon>Pseudonocardia</taxon>
    </lineage>
</organism>
<comment type="caution">
    <text evidence="1">The sequence shown here is derived from an EMBL/GenBank/DDBJ whole genome shotgun (WGS) entry which is preliminary data.</text>
</comment>
<dbReference type="Proteomes" id="UP001500449">
    <property type="component" value="Unassembled WGS sequence"/>
</dbReference>
<dbReference type="EMBL" id="BAAAQK010000012">
    <property type="protein sequence ID" value="GAA1856049.1"/>
    <property type="molecule type" value="Genomic_DNA"/>
</dbReference>
<evidence type="ECO:0008006" key="3">
    <source>
        <dbReference type="Google" id="ProtNLM"/>
    </source>
</evidence>
<sequence length="346" mass="37710">MTLSRLATHLAETIRTSRRVWVPMEDLRRAAVDSDSSLIAAPDQRHRLRDALEELRDAGLAILPSESGRSWERIPHPPLPLRVARPVGPRDPRPALQPPGRGWHHRLSWVPRFLTTLRPPPTGNEMLLLSGVQDMLREEAATHDVPTAERSLHLLGDEKLLDRMLTGRLFTRGGLSTELLRTRQVGRPVTTGTIGPGPVTLIVENVATYDSLSRTLPRDGSGAVGRLVFGQGNDLRSALAALAAEPVPPRDLRYFGDLDPAGVRIPTRSVTVAAGLGLPPLEPAARLYALLLDVGIPQPGRKADVDLSWLPGDLRPRVAALFAAGERLAQEWVGLEELAACDLTDV</sequence>